<protein>
    <submittedName>
        <fullName evidence="1">Uncharacterized protein</fullName>
    </submittedName>
</protein>
<accession>A0A2S9XBY7</accession>
<dbReference type="OrthoDB" id="5514002at2"/>
<dbReference type="RefSeq" id="WP_146158771.1">
    <property type="nucleotide sequence ID" value="NZ_PVNL01000192.1"/>
</dbReference>
<organism evidence="1 2">
    <name type="scientific">Enhygromyxa salina</name>
    <dbReference type="NCBI Taxonomy" id="215803"/>
    <lineage>
        <taxon>Bacteria</taxon>
        <taxon>Pseudomonadati</taxon>
        <taxon>Myxococcota</taxon>
        <taxon>Polyangia</taxon>
        <taxon>Nannocystales</taxon>
        <taxon>Nannocystaceae</taxon>
        <taxon>Enhygromyxa</taxon>
    </lineage>
</organism>
<dbReference type="AlphaFoldDB" id="A0A2S9XBY7"/>
<comment type="caution">
    <text evidence="1">The sequence shown here is derived from an EMBL/GenBank/DDBJ whole genome shotgun (WGS) entry which is preliminary data.</text>
</comment>
<name>A0A2S9XBY7_9BACT</name>
<sequence>MSEGPRHAALTELDALLSLADAGPLDASSCQRVLELSPLVPGRIRRIVDVLGRQRDAAAVDALLGLPAGTRGVVEAVFTAIRHGVARRRPDRVVCPRMLALEFRSSSARRFPRLLERAVAAFGDDLERIRVEGRLRYRLALVERDPPDPQLCARAAALELDIESLHRDLARLRGVRLWLNGWRFDEASNLPPPSRAPLLQGWFESLHSP</sequence>
<gene>
    <name evidence="1" type="ORF">ENSA7_82580</name>
</gene>
<dbReference type="EMBL" id="PVNL01000192">
    <property type="protein sequence ID" value="PRP90373.1"/>
    <property type="molecule type" value="Genomic_DNA"/>
</dbReference>
<evidence type="ECO:0000313" key="2">
    <source>
        <dbReference type="Proteomes" id="UP000238823"/>
    </source>
</evidence>
<proteinExistence type="predicted"/>
<evidence type="ECO:0000313" key="1">
    <source>
        <dbReference type="EMBL" id="PRP90373.1"/>
    </source>
</evidence>
<reference evidence="1 2" key="1">
    <citation type="submission" date="2018-03" db="EMBL/GenBank/DDBJ databases">
        <title>Draft Genome Sequences of the Obligatory Marine Myxobacteria Enhygromyxa salina SWB007.</title>
        <authorList>
            <person name="Poehlein A."/>
            <person name="Moghaddam J.A."/>
            <person name="Harms H."/>
            <person name="Alanjari M."/>
            <person name="Koenig G.M."/>
            <person name="Daniel R."/>
            <person name="Schaeberle T.F."/>
        </authorList>
    </citation>
    <scope>NUCLEOTIDE SEQUENCE [LARGE SCALE GENOMIC DNA]</scope>
    <source>
        <strain evidence="1 2">SWB007</strain>
    </source>
</reference>
<dbReference type="Proteomes" id="UP000238823">
    <property type="component" value="Unassembled WGS sequence"/>
</dbReference>